<evidence type="ECO:0000313" key="2">
    <source>
        <dbReference type="EMBL" id="PMB81948.1"/>
    </source>
</evidence>
<comment type="caution">
    <text evidence="2">The sequence shown here is derived from an EMBL/GenBank/DDBJ whole genome shotgun (WGS) entry which is preliminary data.</text>
</comment>
<protein>
    <submittedName>
        <fullName evidence="2">N-acetyltransferase</fullName>
    </submittedName>
</protein>
<dbReference type="PROSITE" id="PS51186">
    <property type="entry name" value="GNAT"/>
    <property type="match status" value="1"/>
</dbReference>
<dbReference type="RefSeq" id="WP_104689303.1">
    <property type="nucleotide sequence ID" value="NZ_JBKTHY010000013.1"/>
</dbReference>
<dbReference type="OrthoDB" id="9127144at2"/>
<dbReference type="Pfam" id="PF00583">
    <property type="entry name" value="Acetyltransf_1"/>
    <property type="match status" value="1"/>
</dbReference>
<proteinExistence type="predicted"/>
<feature type="domain" description="N-acetyltransferase" evidence="1">
    <location>
        <begin position="3"/>
        <end position="155"/>
    </location>
</feature>
<evidence type="ECO:0000259" key="1">
    <source>
        <dbReference type="PROSITE" id="PS51186"/>
    </source>
</evidence>
<dbReference type="CDD" id="cd04301">
    <property type="entry name" value="NAT_SF"/>
    <property type="match status" value="1"/>
</dbReference>
<organism evidence="2 3">
    <name type="scientific">Limosilactobacillus pontis</name>
    <dbReference type="NCBI Taxonomy" id="35787"/>
    <lineage>
        <taxon>Bacteria</taxon>
        <taxon>Bacillati</taxon>
        <taxon>Bacillota</taxon>
        <taxon>Bacilli</taxon>
        <taxon>Lactobacillales</taxon>
        <taxon>Lactobacillaceae</taxon>
        <taxon>Limosilactobacillus</taxon>
    </lineage>
</organism>
<reference evidence="2 3" key="1">
    <citation type="submission" date="2017-09" db="EMBL/GenBank/DDBJ databases">
        <title>Bacterial strain isolated from the female urinary microbiota.</title>
        <authorList>
            <person name="Thomas-White K."/>
            <person name="Kumar N."/>
            <person name="Forster S."/>
            <person name="Putonti C."/>
            <person name="Lawley T."/>
            <person name="Wolfe A.J."/>
        </authorList>
    </citation>
    <scope>NUCLEOTIDE SEQUENCE [LARGE SCALE GENOMIC DNA]</scope>
    <source>
        <strain evidence="2 3">UMB0683</strain>
    </source>
</reference>
<accession>A0A2J6NKV2</accession>
<dbReference type="Gene3D" id="3.40.630.30">
    <property type="match status" value="1"/>
</dbReference>
<dbReference type="GO" id="GO:0016747">
    <property type="term" value="F:acyltransferase activity, transferring groups other than amino-acyl groups"/>
    <property type="evidence" value="ECO:0007669"/>
    <property type="project" value="InterPro"/>
</dbReference>
<dbReference type="InterPro" id="IPR016181">
    <property type="entry name" value="Acyl_CoA_acyltransferase"/>
</dbReference>
<dbReference type="AlphaFoldDB" id="A0A2J6NKV2"/>
<name>A0A2J6NKV2_9LACO</name>
<sequence length="176" mass="21319">MDLDIQPVRAGRDNYRRVKQLYRRAFPKYEQEPWSWLMLKSYFQRADFMAFYDEEQFVGFAYVIHSQGCHYILFLAVDDQVRSQGYGSRIIHQLRCHYGKDSLLLDVEEPDDRAANNQQRLRRVAFYRRNGFYPTAKRFPEEHVTFRVLATKRHISGQRVDRIFDWFAWPLGWLIQ</sequence>
<keyword evidence="2" id="KW-0808">Transferase</keyword>
<dbReference type="EMBL" id="PNFV01000013">
    <property type="protein sequence ID" value="PMB81948.1"/>
    <property type="molecule type" value="Genomic_DNA"/>
</dbReference>
<evidence type="ECO:0000313" key="3">
    <source>
        <dbReference type="Proteomes" id="UP000239920"/>
    </source>
</evidence>
<dbReference type="InterPro" id="IPR000182">
    <property type="entry name" value="GNAT_dom"/>
</dbReference>
<dbReference type="SUPFAM" id="SSF55729">
    <property type="entry name" value="Acyl-CoA N-acyltransferases (Nat)"/>
    <property type="match status" value="1"/>
</dbReference>
<dbReference type="Proteomes" id="UP000239920">
    <property type="component" value="Unassembled WGS sequence"/>
</dbReference>
<gene>
    <name evidence="2" type="ORF">CK797_08445</name>
</gene>